<dbReference type="GO" id="GO:0016853">
    <property type="term" value="F:isomerase activity"/>
    <property type="evidence" value="ECO:0007669"/>
    <property type="project" value="UniProtKB-KW"/>
</dbReference>
<evidence type="ECO:0000313" key="3">
    <source>
        <dbReference type="Proteomes" id="UP001596002"/>
    </source>
</evidence>
<dbReference type="EMBL" id="JBHSHC010000153">
    <property type="protein sequence ID" value="MFC4769974.1"/>
    <property type="molecule type" value="Genomic_DNA"/>
</dbReference>
<dbReference type="Gene3D" id="3.20.20.150">
    <property type="entry name" value="Divalent-metal-dependent TIM barrel enzymes"/>
    <property type="match status" value="1"/>
</dbReference>
<dbReference type="SUPFAM" id="SSF51658">
    <property type="entry name" value="Xylose isomerase-like"/>
    <property type="match status" value="1"/>
</dbReference>
<reference evidence="3" key="1">
    <citation type="journal article" date="2019" name="Int. J. Syst. Evol. Microbiol.">
        <title>The Global Catalogue of Microorganisms (GCM) 10K type strain sequencing project: providing services to taxonomists for standard genome sequencing and annotation.</title>
        <authorList>
            <consortium name="The Broad Institute Genomics Platform"/>
            <consortium name="The Broad Institute Genome Sequencing Center for Infectious Disease"/>
            <person name="Wu L."/>
            <person name="Ma J."/>
        </authorList>
    </citation>
    <scope>NUCLEOTIDE SEQUENCE [LARGE SCALE GENOMIC DNA]</scope>
    <source>
        <strain evidence="3">WYCCWR 12678</strain>
    </source>
</reference>
<dbReference type="PANTHER" id="PTHR12110">
    <property type="entry name" value="HYDROXYPYRUVATE ISOMERASE"/>
    <property type="match status" value="1"/>
</dbReference>
<comment type="caution">
    <text evidence="2">The sequence shown here is derived from an EMBL/GenBank/DDBJ whole genome shotgun (WGS) entry which is preliminary data.</text>
</comment>
<sequence length="183" mass="20873">MNVGVQLYTLRKEIEQDFIGTLQKVKEIGYTGVEFAGYGSFTGKELKDVLSDLELTPVSSHVPITELENKLSRVLEFGVEIGLQYIVCPFPKDSQGGKRDYEELAESLNRIGEACKRAGIQLCYHHHDFECVRFDGEYALNLLLARTNPDFLMLEMDVYWAQMPMYHRPNICENTPIVVPSFT</sequence>
<dbReference type="InterPro" id="IPR013022">
    <property type="entry name" value="Xyl_isomerase-like_TIM-brl"/>
</dbReference>
<name>A0ABV9Q829_9BACL</name>
<feature type="domain" description="Xylose isomerase-like TIM barrel" evidence="1">
    <location>
        <begin position="22"/>
        <end position="162"/>
    </location>
</feature>
<dbReference type="Proteomes" id="UP001596002">
    <property type="component" value="Unassembled WGS sequence"/>
</dbReference>
<proteinExistence type="predicted"/>
<keyword evidence="2" id="KW-0413">Isomerase</keyword>
<evidence type="ECO:0000259" key="1">
    <source>
        <dbReference type="Pfam" id="PF01261"/>
    </source>
</evidence>
<accession>A0ABV9Q829</accession>
<organism evidence="2 3">
    <name type="scientific">Effusibacillus consociatus</name>
    <dbReference type="NCBI Taxonomy" id="1117041"/>
    <lineage>
        <taxon>Bacteria</taxon>
        <taxon>Bacillati</taxon>
        <taxon>Bacillota</taxon>
        <taxon>Bacilli</taxon>
        <taxon>Bacillales</taxon>
        <taxon>Alicyclobacillaceae</taxon>
        <taxon>Effusibacillus</taxon>
    </lineage>
</organism>
<dbReference type="InterPro" id="IPR050312">
    <property type="entry name" value="IolE/XylAMocC-like"/>
</dbReference>
<dbReference type="PANTHER" id="PTHR12110:SF41">
    <property type="entry name" value="INOSOSE DEHYDRATASE"/>
    <property type="match status" value="1"/>
</dbReference>
<dbReference type="Pfam" id="PF01261">
    <property type="entry name" value="AP_endonuc_2"/>
    <property type="match status" value="1"/>
</dbReference>
<keyword evidence="3" id="KW-1185">Reference proteome</keyword>
<evidence type="ECO:0000313" key="2">
    <source>
        <dbReference type="EMBL" id="MFC4769974.1"/>
    </source>
</evidence>
<dbReference type="RefSeq" id="WP_380029115.1">
    <property type="nucleotide sequence ID" value="NZ_JBHSHC010000153.1"/>
</dbReference>
<protein>
    <submittedName>
        <fullName evidence="2">Sugar phosphate isomerase/epimerase family protein</fullName>
    </submittedName>
</protein>
<dbReference type="InterPro" id="IPR036237">
    <property type="entry name" value="Xyl_isomerase-like_sf"/>
</dbReference>
<gene>
    <name evidence="2" type="ORF">ACFO8Q_22060</name>
</gene>